<evidence type="ECO:0000313" key="2">
    <source>
        <dbReference type="Proteomes" id="UP000774617"/>
    </source>
</evidence>
<dbReference type="Proteomes" id="UP000774617">
    <property type="component" value="Unassembled WGS sequence"/>
</dbReference>
<keyword evidence="2" id="KW-1185">Reference proteome</keyword>
<dbReference type="EMBL" id="JAGTJR010000002">
    <property type="protein sequence ID" value="KAH7063274.1"/>
    <property type="molecule type" value="Genomic_DNA"/>
</dbReference>
<proteinExistence type="predicted"/>
<organism evidence="1 2">
    <name type="scientific">Macrophomina phaseolina</name>
    <dbReference type="NCBI Taxonomy" id="35725"/>
    <lineage>
        <taxon>Eukaryota</taxon>
        <taxon>Fungi</taxon>
        <taxon>Dikarya</taxon>
        <taxon>Ascomycota</taxon>
        <taxon>Pezizomycotina</taxon>
        <taxon>Dothideomycetes</taxon>
        <taxon>Dothideomycetes incertae sedis</taxon>
        <taxon>Botryosphaeriales</taxon>
        <taxon>Botryosphaeriaceae</taxon>
        <taxon>Macrophomina</taxon>
    </lineage>
</organism>
<reference evidence="1 2" key="1">
    <citation type="journal article" date="2021" name="Nat. Commun.">
        <title>Genetic determinants of endophytism in the Arabidopsis root mycobiome.</title>
        <authorList>
            <person name="Mesny F."/>
            <person name="Miyauchi S."/>
            <person name="Thiergart T."/>
            <person name="Pickel B."/>
            <person name="Atanasova L."/>
            <person name="Karlsson M."/>
            <person name="Huettel B."/>
            <person name="Barry K.W."/>
            <person name="Haridas S."/>
            <person name="Chen C."/>
            <person name="Bauer D."/>
            <person name="Andreopoulos W."/>
            <person name="Pangilinan J."/>
            <person name="LaButti K."/>
            <person name="Riley R."/>
            <person name="Lipzen A."/>
            <person name="Clum A."/>
            <person name="Drula E."/>
            <person name="Henrissat B."/>
            <person name="Kohler A."/>
            <person name="Grigoriev I.V."/>
            <person name="Martin F.M."/>
            <person name="Hacquard S."/>
        </authorList>
    </citation>
    <scope>NUCLEOTIDE SEQUENCE [LARGE SCALE GENOMIC DNA]</scope>
    <source>
        <strain evidence="1 2">MPI-SDFR-AT-0080</strain>
    </source>
</reference>
<name>A0ABQ8GS11_9PEZI</name>
<gene>
    <name evidence="1" type="ORF">B0J12DRAFT_164644</name>
</gene>
<comment type="caution">
    <text evidence="1">The sequence shown here is derived from an EMBL/GenBank/DDBJ whole genome shotgun (WGS) entry which is preliminary data.</text>
</comment>
<sequence length="95" mass="10646">MCVCVYVCVRGRALALWALCALSFLFLPGTNEPTNPGRLTFLFRWSLSRNLSQSISPSPQCSFLFSPSRSRCRHFLSFPPPLLSPLSPFPTIPLK</sequence>
<evidence type="ECO:0000313" key="1">
    <source>
        <dbReference type="EMBL" id="KAH7063274.1"/>
    </source>
</evidence>
<protein>
    <recommendedName>
        <fullName evidence="3">Secreted protein</fullName>
    </recommendedName>
</protein>
<accession>A0ABQ8GS11</accession>
<evidence type="ECO:0008006" key="3">
    <source>
        <dbReference type="Google" id="ProtNLM"/>
    </source>
</evidence>